<evidence type="ECO:0000256" key="1">
    <source>
        <dbReference type="SAM" id="MobiDB-lite"/>
    </source>
</evidence>
<organism evidence="2 3">
    <name type="scientific">Parabacteroides distasonis</name>
    <dbReference type="NCBI Taxonomy" id="823"/>
    <lineage>
        <taxon>Bacteria</taxon>
        <taxon>Pseudomonadati</taxon>
        <taxon>Bacteroidota</taxon>
        <taxon>Bacteroidia</taxon>
        <taxon>Bacteroidales</taxon>
        <taxon>Tannerellaceae</taxon>
        <taxon>Parabacteroides</taxon>
    </lineage>
</organism>
<dbReference type="Proteomes" id="UP000463337">
    <property type="component" value="Unassembled WGS sequence"/>
</dbReference>
<proteinExistence type="predicted"/>
<feature type="compositionally biased region" description="Basic and acidic residues" evidence="1">
    <location>
        <begin position="22"/>
        <end position="33"/>
    </location>
</feature>
<sequence length="54" mass="5842">MRSKRFFSVRQGQPHRGIPQPRRGEDMPRKGVDADWSDQASGSGVGEEGSAATA</sequence>
<gene>
    <name evidence="2" type="ORF">GKD59_22705</name>
</gene>
<dbReference type="RefSeq" id="WP_154398349.1">
    <property type="nucleotide sequence ID" value="NZ_WKLT01000067.1"/>
</dbReference>
<dbReference type="EMBL" id="WKLT01000067">
    <property type="protein sequence ID" value="MRY60648.1"/>
    <property type="molecule type" value="Genomic_DNA"/>
</dbReference>
<accession>A0A7K0GNA3</accession>
<reference evidence="2 3" key="1">
    <citation type="journal article" date="2019" name="Nat. Med.">
        <title>A library of human gut bacterial isolates paired with longitudinal multiomics data enables mechanistic microbiome research.</title>
        <authorList>
            <person name="Poyet M."/>
            <person name="Groussin M."/>
            <person name="Gibbons S.M."/>
            <person name="Avila-Pacheco J."/>
            <person name="Jiang X."/>
            <person name="Kearney S.M."/>
            <person name="Perrotta A.R."/>
            <person name="Berdy B."/>
            <person name="Zhao S."/>
            <person name="Lieberman T.D."/>
            <person name="Swanson P.K."/>
            <person name="Smith M."/>
            <person name="Roesemann S."/>
            <person name="Alexander J.E."/>
            <person name="Rich S.A."/>
            <person name="Livny J."/>
            <person name="Vlamakis H."/>
            <person name="Clish C."/>
            <person name="Bullock K."/>
            <person name="Deik A."/>
            <person name="Scott J."/>
            <person name="Pierce K.A."/>
            <person name="Xavier R.J."/>
            <person name="Alm E.J."/>
        </authorList>
    </citation>
    <scope>NUCLEOTIDE SEQUENCE [LARGE SCALE GENOMIC DNA]</scope>
    <source>
        <strain evidence="2 3">BIOML-A41</strain>
    </source>
</reference>
<dbReference type="AlphaFoldDB" id="A0A7K0GNA3"/>
<name>A0A7K0GNA3_PARDI</name>
<evidence type="ECO:0000313" key="2">
    <source>
        <dbReference type="EMBL" id="MRY60648.1"/>
    </source>
</evidence>
<protein>
    <submittedName>
        <fullName evidence="2">Uncharacterized protein</fullName>
    </submittedName>
</protein>
<comment type="caution">
    <text evidence="2">The sequence shown here is derived from an EMBL/GenBank/DDBJ whole genome shotgun (WGS) entry which is preliminary data.</text>
</comment>
<evidence type="ECO:0000313" key="3">
    <source>
        <dbReference type="Proteomes" id="UP000463337"/>
    </source>
</evidence>
<feature type="region of interest" description="Disordered" evidence="1">
    <location>
        <begin position="1"/>
        <end position="54"/>
    </location>
</feature>